<dbReference type="EMBL" id="LC818065">
    <property type="protein sequence ID" value="BFM51658.1"/>
    <property type="molecule type" value="Genomic_RNA"/>
</dbReference>
<dbReference type="GO" id="GO:0003968">
    <property type="term" value="F:RNA-directed RNA polymerase activity"/>
    <property type="evidence" value="ECO:0007669"/>
    <property type="project" value="UniProtKB-KW"/>
</dbReference>
<sequence length="821" mass="91004">MPLHDTNVKNELWKPPHSVFDGSSMALKSRSLHVRRIQGLRVEMKSQHFPGASATADQIAQQFWSVVRAHLQAAFPVLSKGLPVGKGCRSGRNARFGLVLLQYHLVRRLHLGGPTNLVKWLKELAFSCRESVVKGTRLPRQFSRYFHGKLSPNLISLTTLAKIGRALPVCDSKLGGDSVVRKALRQHRADMTSGRFSKAGNRYYSKRSDALLFAVADTVAQKLRKGRLGRPRMHDLSSASATTSIRNGGLAAGLAPSMARVEEIGPVPWALGHALAEAWQESLRRGAVGGNWDATLVPEGVRLPDGSHLCGPVVVTSSPEGVWASPAQEYISKVGEVVEGRGPVMLVGNYFISDNGECPFYHISGERDLRKFMASMIRPRPLAKVGLVKERGWKVRVVTALETDQVVAGHAFRDLLWPVLEDDPHFDLTGDPRVEGMTVMENEVVLSADLSRATDVVPIHLALAIFDRWHAVDSRFTSEWHRLAKTTVESYQVQYPDGRYVRSSCGWLMGHPSTWSLLCLVHQAIAEMAGLRDYRIRGDDLIGVGTEDQVEEYFTLIGRYFLVNRQKSFVSRRGGVFAEDTFVVRDGALRYVPHAAPPRGWLAGEKASLASAYAQYNGLPKRFRRSYRAALLSSGKHQIAQYVKHRIPLHLPRVLGGVGVPHPRGIGGAVAGSVLVSKMVTGAGTPAAAWTNRLAYRQREALYQEAREVTRLLHQEGSLGSSVPLSEELINEITLKSNIAMGCTWPEGWGNKDLLKELSDPSYRSIGRDWALFRAKCRGIKPPPHLVGTEWDERRLSDAVRRASLEGMYWPYRPDPEISLV</sequence>
<protein>
    <submittedName>
        <fullName evidence="4">RNA-dependent RNA polymerase</fullName>
    </submittedName>
</protein>
<gene>
    <name evidence="4" type="primary">RdRp</name>
</gene>
<keyword evidence="1 4" id="KW-0696">RNA-directed RNA polymerase</keyword>
<accession>A0AAT9H7T6</accession>
<reference evidence="4" key="1">
    <citation type="submission" date="2024-05" db="EMBL/GenBank/DDBJ databases">
        <title>New lineages of RNA viruses from clinical isolates of Rhizopus microsporus revealed by fragmented and primer-ligated dsRNA sequencing (FLDS) analysis.</title>
        <authorList>
            <person name="Sadiyah W."/>
            <person name="Zhao Y."/>
            <person name="Chiba Y."/>
            <person name="Kondo H."/>
            <person name="Suzuki N."/>
            <person name="Ban S."/>
            <person name="Yaguchi T."/>
            <person name="Urayama S."/>
            <person name="Hagiwara D."/>
        </authorList>
    </citation>
    <scope>NUCLEOTIDE SEQUENCE</scope>
    <source>
        <strain evidence="4">RmNV3-IFM56170</strain>
    </source>
</reference>
<evidence type="ECO:0000256" key="1">
    <source>
        <dbReference type="ARBA" id="ARBA00022484"/>
    </source>
</evidence>
<dbReference type="SUPFAM" id="SSF56672">
    <property type="entry name" value="DNA/RNA polymerases"/>
    <property type="match status" value="1"/>
</dbReference>
<dbReference type="InterPro" id="IPR043502">
    <property type="entry name" value="DNA/RNA_pol_sf"/>
</dbReference>
<keyword evidence="2" id="KW-0808">Transferase</keyword>
<evidence type="ECO:0000256" key="3">
    <source>
        <dbReference type="ARBA" id="ARBA00022695"/>
    </source>
</evidence>
<keyword evidence="3" id="KW-0548">Nucleotidyltransferase</keyword>
<dbReference type="Pfam" id="PF05919">
    <property type="entry name" value="Mitovir_RNA_pol"/>
    <property type="match status" value="1"/>
</dbReference>
<evidence type="ECO:0000313" key="4">
    <source>
        <dbReference type="EMBL" id="BFM51658.1"/>
    </source>
</evidence>
<dbReference type="InterPro" id="IPR008686">
    <property type="entry name" value="RNA_pol_mitovir"/>
</dbReference>
<organism evidence="4">
    <name type="scientific">Rhizopus microsporus narnavirus 3</name>
    <dbReference type="NCBI Taxonomy" id="3156534"/>
    <lineage>
        <taxon>Viruses</taxon>
        <taxon>Riboviria</taxon>
        <taxon>Orthornavirae</taxon>
        <taxon>Lenarviricota</taxon>
        <taxon>Amabiliviricetes</taxon>
        <taxon>Wolframvirales</taxon>
        <taxon>Narnaviridae</taxon>
        <taxon>Narnavirus</taxon>
    </lineage>
</organism>
<proteinExistence type="predicted"/>
<name>A0AAT9H7T6_9VIRU</name>
<evidence type="ECO:0000256" key="2">
    <source>
        <dbReference type="ARBA" id="ARBA00022679"/>
    </source>
</evidence>